<sequence length="134" mass="15273">MQPRTKKRKAEEGPNRPAEKPANVQQAVQMAMEQERQMPGGLQLKESLKGCKAENAKARMLKSVRSFFPQAAKDDVYLRIRDSTYQRRKYLKKLEADAEKARAQSQAKREKEFAARMGMHLAEPLPDLCSPDPS</sequence>
<dbReference type="Proteomes" id="UP001489004">
    <property type="component" value="Unassembled WGS sequence"/>
</dbReference>
<feature type="region of interest" description="Disordered" evidence="1">
    <location>
        <begin position="1"/>
        <end position="27"/>
    </location>
</feature>
<protein>
    <submittedName>
        <fullName evidence="2">Uncharacterized protein</fullName>
    </submittedName>
</protein>
<gene>
    <name evidence="2" type="ORF">WJX72_009111</name>
</gene>
<keyword evidence="3" id="KW-1185">Reference proteome</keyword>
<name>A0AAW1Q3M6_9CHLO</name>
<feature type="compositionally biased region" description="Basic and acidic residues" evidence="1">
    <location>
        <begin position="9"/>
        <end position="19"/>
    </location>
</feature>
<evidence type="ECO:0000256" key="1">
    <source>
        <dbReference type="SAM" id="MobiDB-lite"/>
    </source>
</evidence>
<organism evidence="2 3">
    <name type="scientific">[Myrmecia] bisecta</name>
    <dbReference type="NCBI Taxonomy" id="41462"/>
    <lineage>
        <taxon>Eukaryota</taxon>
        <taxon>Viridiplantae</taxon>
        <taxon>Chlorophyta</taxon>
        <taxon>core chlorophytes</taxon>
        <taxon>Trebouxiophyceae</taxon>
        <taxon>Trebouxiales</taxon>
        <taxon>Trebouxiaceae</taxon>
        <taxon>Myrmecia</taxon>
    </lineage>
</organism>
<reference evidence="2 3" key="1">
    <citation type="journal article" date="2024" name="Nat. Commun.">
        <title>Phylogenomics reveals the evolutionary origins of lichenization in chlorophyte algae.</title>
        <authorList>
            <person name="Puginier C."/>
            <person name="Libourel C."/>
            <person name="Otte J."/>
            <person name="Skaloud P."/>
            <person name="Haon M."/>
            <person name="Grisel S."/>
            <person name="Petersen M."/>
            <person name="Berrin J.G."/>
            <person name="Delaux P.M."/>
            <person name="Dal Grande F."/>
            <person name="Keller J."/>
        </authorList>
    </citation>
    <scope>NUCLEOTIDE SEQUENCE [LARGE SCALE GENOMIC DNA]</scope>
    <source>
        <strain evidence="2 3">SAG 2043</strain>
    </source>
</reference>
<evidence type="ECO:0000313" key="2">
    <source>
        <dbReference type="EMBL" id="KAK9815762.1"/>
    </source>
</evidence>
<accession>A0AAW1Q3M6</accession>
<proteinExistence type="predicted"/>
<comment type="caution">
    <text evidence="2">The sequence shown here is derived from an EMBL/GenBank/DDBJ whole genome shotgun (WGS) entry which is preliminary data.</text>
</comment>
<dbReference type="AlphaFoldDB" id="A0AAW1Q3M6"/>
<dbReference type="EMBL" id="JALJOR010000006">
    <property type="protein sequence ID" value="KAK9815762.1"/>
    <property type="molecule type" value="Genomic_DNA"/>
</dbReference>
<evidence type="ECO:0000313" key="3">
    <source>
        <dbReference type="Proteomes" id="UP001489004"/>
    </source>
</evidence>